<protein>
    <recommendedName>
        <fullName evidence="5">Trichohyalin-plectin-homology domain-containing protein</fullName>
    </recommendedName>
</protein>
<evidence type="ECO:0000313" key="4">
    <source>
        <dbReference type="Proteomes" id="UP001642484"/>
    </source>
</evidence>
<accession>A0ABP0JAI5</accession>
<organism evidence="3 4">
    <name type="scientific">Durusdinium trenchii</name>
    <dbReference type="NCBI Taxonomy" id="1381693"/>
    <lineage>
        <taxon>Eukaryota</taxon>
        <taxon>Sar</taxon>
        <taxon>Alveolata</taxon>
        <taxon>Dinophyceae</taxon>
        <taxon>Suessiales</taxon>
        <taxon>Symbiodiniaceae</taxon>
        <taxon>Durusdinium</taxon>
    </lineage>
</organism>
<feature type="compositionally biased region" description="Low complexity" evidence="2">
    <location>
        <begin position="43"/>
        <end position="61"/>
    </location>
</feature>
<dbReference type="EMBL" id="CAXAMN010004891">
    <property type="protein sequence ID" value="CAK9011363.1"/>
    <property type="molecule type" value="Genomic_DNA"/>
</dbReference>
<reference evidence="3 4" key="1">
    <citation type="submission" date="2024-02" db="EMBL/GenBank/DDBJ databases">
        <authorList>
            <person name="Chen Y."/>
            <person name="Shah S."/>
            <person name="Dougan E. K."/>
            <person name="Thang M."/>
            <person name="Chan C."/>
        </authorList>
    </citation>
    <scope>NUCLEOTIDE SEQUENCE [LARGE SCALE GENOMIC DNA]</scope>
</reference>
<gene>
    <name evidence="3" type="ORF">CCMP2556_LOCUS10410</name>
</gene>
<evidence type="ECO:0000256" key="2">
    <source>
        <dbReference type="SAM" id="MobiDB-lite"/>
    </source>
</evidence>
<comment type="caution">
    <text evidence="3">The sequence shown here is derived from an EMBL/GenBank/DDBJ whole genome shotgun (WGS) entry which is preliminary data.</text>
</comment>
<evidence type="ECO:0000256" key="1">
    <source>
        <dbReference type="SAM" id="Coils"/>
    </source>
</evidence>
<proteinExistence type="predicted"/>
<sequence>MTARPASVTRAPSVRRESSESALARCPRAAPAPRALQSSKSASSLTRGSGTPGSPGSPELPSVEELKRMIEETKKEVREIRQVESKTRWQIVREERRDKLAQTIATQSELRDWRWKQVEGMKALALQRAQEAKEVDLKESKEFVQFKREAKLRSKEHELQYQTEVYEDRKKDSAWTVEKAREASQQEQALVREKVEDVQQLRQEKKQQVEQQKVIAAQERALQEHMDVAHLARQLAAEKERLLENLQFSRSCLQAPLRRR</sequence>
<dbReference type="Proteomes" id="UP001642484">
    <property type="component" value="Unassembled WGS sequence"/>
</dbReference>
<keyword evidence="1" id="KW-0175">Coiled coil</keyword>
<feature type="region of interest" description="Disordered" evidence="2">
    <location>
        <begin position="1"/>
        <end position="65"/>
    </location>
</feature>
<evidence type="ECO:0008006" key="5">
    <source>
        <dbReference type="Google" id="ProtNLM"/>
    </source>
</evidence>
<name>A0ABP0JAI5_9DINO</name>
<feature type="coiled-coil region" evidence="1">
    <location>
        <begin position="184"/>
        <end position="211"/>
    </location>
</feature>
<evidence type="ECO:0000313" key="3">
    <source>
        <dbReference type="EMBL" id="CAK9011363.1"/>
    </source>
</evidence>
<feature type="compositionally biased region" description="Low complexity" evidence="2">
    <location>
        <begin position="22"/>
        <end position="36"/>
    </location>
</feature>
<keyword evidence="4" id="KW-1185">Reference proteome</keyword>